<protein>
    <submittedName>
        <fullName evidence="2">Uncharacterized protein</fullName>
    </submittedName>
</protein>
<dbReference type="KEGG" id="ncr:NCU12065"/>
<dbReference type="GeneID" id="23568571"/>
<organism evidence="2 3">
    <name type="scientific">Neurospora crassa (strain ATCC 24698 / 74-OR23-1A / CBS 708.71 / DSM 1257 / FGSC 987)</name>
    <dbReference type="NCBI Taxonomy" id="367110"/>
    <lineage>
        <taxon>Eukaryota</taxon>
        <taxon>Fungi</taxon>
        <taxon>Dikarya</taxon>
        <taxon>Ascomycota</taxon>
        <taxon>Pezizomycotina</taxon>
        <taxon>Sordariomycetes</taxon>
        <taxon>Sordariomycetidae</taxon>
        <taxon>Sordariales</taxon>
        <taxon>Sordariaceae</taxon>
        <taxon>Neurospora</taxon>
    </lineage>
</organism>
<feature type="compositionally biased region" description="Gly residues" evidence="1">
    <location>
        <begin position="89"/>
        <end position="98"/>
    </location>
</feature>
<gene>
    <name evidence="2" type="ORF">NCU12065</name>
</gene>
<accession>V5IL89</accession>
<sequence>MTISGPQYPLSPLLSWSHSSCRIYFLVSIPSPAPSPISSKLGAIARKEPSKSVRERGDGRGATQSQSRKKLGTRADGDTRTSCSRDGGVRGGDSGGCGIERMADADTVSVQELDRFVHVLRSQSPAPGRIAKFLLCLLLRHCQGKK</sequence>
<dbReference type="InParanoid" id="V5IL89"/>
<dbReference type="AlphaFoldDB" id="V5IL89"/>
<feature type="compositionally biased region" description="Basic and acidic residues" evidence="1">
    <location>
        <begin position="45"/>
        <end position="59"/>
    </location>
</feature>
<evidence type="ECO:0000313" key="2">
    <source>
        <dbReference type="EMBL" id="ESA42090.1"/>
    </source>
</evidence>
<dbReference type="Proteomes" id="UP000001805">
    <property type="component" value="Chromosome 5, Linkage Group VI"/>
</dbReference>
<dbReference type="EMBL" id="CM002241">
    <property type="protein sequence ID" value="ESA42090.1"/>
    <property type="molecule type" value="Genomic_DNA"/>
</dbReference>
<keyword evidence="3" id="KW-1185">Reference proteome</keyword>
<evidence type="ECO:0000313" key="3">
    <source>
        <dbReference type="Proteomes" id="UP000001805"/>
    </source>
</evidence>
<dbReference type="RefSeq" id="XP_011395032.1">
    <property type="nucleotide sequence ID" value="XM_011396730.1"/>
</dbReference>
<evidence type="ECO:0000256" key="1">
    <source>
        <dbReference type="SAM" id="MobiDB-lite"/>
    </source>
</evidence>
<proteinExistence type="predicted"/>
<dbReference type="SMR" id="V5IL89"/>
<name>V5IL89_NEUCR</name>
<dbReference type="VEuPathDB" id="FungiDB:NCU12065"/>
<reference evidence="2 3" key="1">
    <citation type="journal article" date="2003" name="Nature">
        <title>The genome sequence of the filamentous fungus Neurospora crassa.</title>
        <authorList>
            <person name="Galagan J.E."/>
            <person name="Calvo S.E."/>
            <person name="Borkovich K.A."/>
            <person name="Selker E.U."/>
            <person name="Read N.D."/>
            <person name="Jaffe D."/>
            <person name="FitzHugh W."/>
            <person name="Ma L.J."/>
            <person name="Smirnov S."/>
            <person name="Purcell S."/>
            <person name="Rehman B."/>
            <person name="Elkins T."/>
            <person name="Engels R."/>
            <person name="Wang S."/>
            <person name="Nielsen C.B."/>
            <person name="Butler J."/>
            <person name="Endrizzi M."/>
            <person name="Qui D."/>
            <person name="Ianakiev P."/>
            <person name="Bell-Pedersen D."/>
            <person name="Nelson M.A."/>
            <person name="Werner-Washburne M."/>
            <person name="Selitrennikoff C.P."/>
            <person name="Kinsey J.A."/>
            <person name="Braun E.L."/>
            <person name="Zelter A."/>
            <person name="Schulte U."/>
            <person name="Kothe G.O."/>
            <person name="Jedd G."/>
            <person name="Mewes W."/>
            <person name="Staben C."/>
            <person name="Marcotte E."/>
            <person name="Greenberg D."/>
            <person name="Roy A."/>
            <person name="Foley K."/>
            <person name="Naylor J."/>
            <person name="Stange-Thomann N."/>
            <person name="Barrett R."/>
            <person name="Gnerre S."/>
            <person name="Kamal M."/>
            <person name="Kamvysselis M."/>
            <person name="Mauceli E."/>
            <person name="Bielke C."/>
            <person name="Rudd S."/>
            <person name="Frishman D."/>
            <person name="Krystofova S."/>
            <person name="Rasmussen C."/>
            <person name="Metzenberg R.L."/>
            <person name="Perkins D.D."/>
            <person name="Kroken S."/>
            <person name="Cogoni C."/>
            <person name="Macino G."/>
            <person name="Catcheside D."/>
            <person name="Li W."/>
            <person name="Pratt R.J."/>
            <person name="Osmani S.A."/>
            <person name="DeSouza C.P."/>
            <person name="Glass L."/>
            <person name="Orbach M.J."/>
            <person name="Berglund J.A."/>
            <person name="Voelker R."/>
            <person name="Yarden O."/>
            <person name="Plamann M."/>
            <person name="Seiler S."/>
            <person name="Dunlap J."/>
            <person name="Radford A."/>
            <person name="Aramayo R."/>
            <person name="Natvig D.O."/>
            <person name="Alex L.A."/>
            <person name="Mannhaupt G."/>
            <person name="Ebbole D.J."/>
            <person name="Freitag M."/>
            <person name="Paulsen I."/>
            <person name="Sachs M.S."/>
            <person name="Lander E.S."/>
            <person name="Nusbaum C."/>
            <person name="Birren B."/>
        </authorList>
    </citation>
    <scope>NUCLEOTIDE SEQUENCE [LARGE SCALE GENOMIC DNA]</scope>
    <source>
        <strain evidence="3">ATCC 24698 / 74-OR23-1A / CBS 708.71 / DSM 1257 / FGSC 987</strain>
    </source>
</reference>
<feature type="region of interest" description="Disordered" evidence="1">
    <location>
        <begin position="36"/>
        <end position="100"/>
    </location>
</feature>